<dbReference type="InterPro" id="IPR014119">
    <property type="entry name" value="GerC3_HepT"/>
</dbReference>
<reference evidence="12 13" key="1">
    <citation type="submission" date="2016-10" db="EMBL/GenBank/DDBJ databases">
        <authorList>
            <person name="de Groot N.N."/>
        </authorList>
    </citation>
    <scope>NUCLEOTIDE SEQUENCE [LARGE SCALE GENOMIC DNA]</scope>
    <source>
        <strain evidence="12 13">DSM 23126</strain>
    </source>
</reference>
<proteinExistence type="inferred from homology"/>
<keyword evidence="5" id="KW-0460">Magnesium</keyword>
<evidence type="ECO:0000256" key="2">
    <source>
        <dbReference type="ARBA" id="ARBA00006706"/>
    </source>
</evidence>
<evidence type="ECO:0000256" key="3">
    <source>
        <dbReference type="ARBA" id="ARBA00022679"/>
    </source>
</evidence>
<dbReference type="GO" id="GO:0008299">
    <property type="term" value="P:isoprenoid biosynthetic process"/>
    <property type="evidence" value="ECO:0007669"/>
    <property type="project" value="InterPro"/>
</dbReference>
<dbReference type="Gene3D" id="1.10.600.10">
    <property type="entry name" value="Farnesyl Diphosphate Synthase"/>
    <property type="match status" value="1"/>
</dbReference>
<protein>
    <recommendedName>
        <fullName evidence="10">Heptaprenyl diphosphate synthase component 2</fullName>
        <ecNumber evidence="9">2.5.1.30</ecNumber>
    </recommendedName>
</protein>
<evidence type="ECO:0000256" key="11">
    <source>
        <dbReference type="RuleBase" id="RU004466"/>
    </source>
</evidence>
<dbReference type="SUPFAM" id="SSF48576">
    <property type="entry name" value="Terpenoid synthases"/>
    <property type="match status" value="1"/>
</dbReference>
<dbReference type="InterPro" id="IPR000092">
    <property type="entry name" value="Polyprenyl_synt"/>
</dbReference>
<dbReference type="GO" id="GO:0046872">
    <property type="term" value="F:metal ion binding"/>
    <property type="evidence" value="ECO:0007669"/>
    <property type="project" value="UniProtKB-KW"/>
</dbReference>
<evidence type="ECO:0000256" key="1">
    <source>
        <dbReference type="ARBA" id="ARBA00001946"/>
    </source>
</evidence>
<sequence>MKLMDLYRDLKPDIKVIEKTLEEAVDSKHTVLTEASNHLLKAGGKRIRPVLVLLSAKFGNYDIGHIKHAAASLELIHMASLVHDDVIDDAELRRGESTVKAAWDNKVAMYTGDYIFGSAVECAAYYRDPVINRIISKTLIEICVGEIEQIRDQYNWEQPLRTYLRRIRRKTAVLIAAGCELGAASAGASKKTQRQLYRYGYHLGMSYQIIDDILDFTGSEKELGKPAGGDLRQGNVTLPALYAMHQNPQLHEKISAAIQEEAVDEEQVSRILSEITNSGGIEYAKKMSERYLEKAYEAIATLPDIEAKDSLKDIAAYIGGRKY</sequence>
<dbReference type="GO" id="GO:0000010">
    <property type="term" value="F:heptaprenyl diphosphate synthase activity"/>
    <property type="evidence" value="ECO:0007669"/>
    <property type="project" value="UniProtKB-EC"/>
</dbReference>
<evidence type="ECO:0000256" key="9">
    <source>
        <dbReference type="ARBA" id="ARBA00066444"/>
    </source>
</evidence>
<comment type="catalytic activity">
    <reaction evidence="6">
        <text>4 isopentenyl diphosphate + (2E,6E)-farnesyl diphosphate = all-trans-heptaprenyl diphosphate + 4 diphosphate</text>
        <dbReference type="Rhea" id="RHEA:27794"/>
        <dbReference type="ChEBI" id="CHEBI:33019"/>
        <dbReference type="ChEBI" id="CHEBI:58206"/>
        <dbReference type="ChEBI" id="CHEBI:128769"/>
        <dbReference type="ChEBI" id="CHEBI:175763"/>
        <dbReference type="EC" id="2.5.1.30"/>
    </reaction>
</comment>
<dbReference type="PANTHER" id="PTHR12001">
    <property type="entry name" value="GERANYLGERANYL PYROPHOSPHATE SYNTHASE"/>
    <property type="match status" value="1"/>
</dbReference>
<keyword evidence="3 11" id="KW-0808">Transferase</keyword>
<organism evidence="12 13">
    <name type="scientific">Marinococcus luteus</name>
    <dbReference type="NCBI Taxonomy" id="1122204"/>
    <lineage>
        <taxon>Bacteria</taxon>
        <taxon>Bacillati</taxon>
        <taxon>Bacillota</taxon>
        <taxon>Bacilli</taxon>
        <taxon>Bacillales</taxon>
        <taxon>Bacillaceae</taxon>
        <taxon>Marinococcus</taxon>
    </lineage>
</organism>
<evidence type="ECO:0000256" key="8">
    <source>
        <dbReference type="ARBA" id="ARBA00065985"/>
    </source>
</evidence>
<keyword evidence="4" id="KW-0479">Metal-binding</keyword>
<evidence type="ECO:0000256" key="5">
    <source>
        <dbReference type="ARBA" id="ARBA00022842"/>
    </source>
</evidence>
<dbReference type="STRING" id="1122204.SAMN05421781_0703"/>
<name>A0A1H2RDE0_9BACI</name>
<dbReference type="EC" id="2.5.1.30" evidence="9"/>
<dbReference type="EMBL" id="FNNC01000001">
    <property type="protein sequence ID" value="SDW17160.1"/>
    <property type="molecule type" value="Genomic_DNA"/>
</dbReference>
<comment type="similarity">
    <text evidence="2 11">Belongs to the FPP/GGPP synthase family.</text>
</comment>
<dbReference type="FunFam" id="1.10.600.10:FF:000014">
    <property type="entry name" value="Heptaprenyl diphosphate synthase component II"/>
    <property type="match status" value="1"/>
</dbReference>
<dbReference type="InterPro" id="IPR008949">
    <property type="entry name" value="Isoprenoid_synthase_dom_sf"/>
</dbReference>
<dbReference type="InterPro" id="IPR033749">
    <property type="entry name" value="Polyprenyl_synt_CS"/>
</dbReference>
<evidence type="ECO:0000256" key="7">
    <source>
        <dbReference type="ARBA" id="ARBA00055604"/>
    </source>
</evidence>
<evidence type="ECO:0000256" key="4">
    <source>
        <dbReference type="ARBA" id="ARBA00022723"/>
    </source>
</evidence>
<dbReference type="Pfam" id="PF00348">
    <property type="entry name" value="polyprenyl_synt"/>
    <property type="match status" value="1"/>
</dbReference>
<keyword evidence="13" id="KW-1185">Reference proteome</keyword>
<dbReference type="Proteomes" id="UP000199488">
    <property type="component" value="Unassembled WGS sequence"/>
</dbReference>
<comment type="function">
    <text evidence="7">Supplies heptaprenyl diphosphate, the precursor for the side chain of the isoprenoid quinone menaquinone-7 (MQ-7).</text>
</comment>
<gene>
    <name evidence="12" type="ORF">SAMN05421781_0703</name>
</gene>
<evidence type="ECO:0000256" key="10">
    <source>
        <dbReference type="ARBA" id="ARBA00070472"/>
    </source>
</evidence>
<comment type="subunit">
    <text evidence="8">Heterodimer of component I and II.</text>
</comment>
<dbReference type="RefSeq" id="WP_091611210.1">
    <property type="nucleotide sequence ID" value="NZ_FNNC01000001.1"/>
</dbReference>
<evidence type="ECO:0000313" key="12">
    <source>
        <dbReference type="EMBL" id="SDW17160.1"/>
    </source>
</evidence>
<dbReference type="OrthoDB" id="9805316at2"/>
<evidence type="ECO:0000256" key="6">
    <source>
        <dbReference type="ARBA" id="ARBA00050780"/>
    </source>
</evidence>
<dbReference type="PROSITE" id="PS00444">
    <property type="entry name" value="POLYPRENYL_SYNTHASE_2"/>
    <property type="match status" value="1"/>
</dbReference>
<dbReference type="CDD" id="cd00685">
    <property type="entry name" value="Trans_IPPS_HT"/>
    <property type="match status" value="1"/>
</dbReference>
<dbReference type="PROSITE" id="PS00723">
    <property type="entry name" value="POLYPRENYL_SYNTHASE_1"/>
    <property type="match status" value="1"/>
</dbReference>
<comment type="cofactor">
    <cofactor evidence="1">
        <name>Mg(2+)</name>
        <dbReference type="ChEBI" id="CHEBI:18420"/>
    </cofactor>
</comment>
<dbReference type="PANTHER" id="PTHR12001:SF69">
    <property type="entry name" value="ALL TRANS-POLYPRENYL-DIPHOSPHATE SYNTHASE PDSS1"/>
    <property type="match status" value="1"/>
</dbReference>
<dbReference type="SFLD" id="SFLDS00005">
    <property type="entry name" value="Isoprenoid_Synthase_Type_I"/>
    <property type="match status" value="1"/>
</dbReference>
<dbReference type="NCBIfam" id="TIGR02748">
    <property type="entry name" value="GerC3_HepT"/>
    <property type="match status" value="1"/>
</dbReference>
<evidence type="ECO:0000313" key="13">
    <source>
        <dbReference type="Proteomes" id="UP000199488"/>
    </source>
</evidence>
<accession>A0A1H2RDE0</accession>
<dbReference type="AlphaFoldDB" id="A0A1H2RDE0"/>